<dbReference type="SUPFAM" id="SSF56112">
    <property type="entry name" value="Protein kinase-like (PK-like)"/>
    <property type="match status" value="1"/>
</dbReference>
<dbReference type="STRING" id="1392247.A0A3N4K7H8"/>
<feature type="domain" description="Protein kinase" evidence="6">
    <location>
        <begin position="1"/>
        <end position="149"/>
    </location>
</feature>
<evidence type="ECO:0000256" key="3">
    <source>
        <dbReference type="ARBA" id="ARBA00022741"/>
    </source>
</evidence>
<keyword evidence="2" id="KW-0808">Transferase</keyword>
<dbReference type="GO" id="GO:0004674">
    <property type="term" value="F:protein serine/threonine kinase activity"/>
    <property type="evidence" value="ECO:0007669"/>
    <property type="project" value="UniProtKB-KW"/>
</dbReference>
<name>A0A3N4K7H8_9PEZI</name>
<dbReference type="PANTHER" id="PTHR24350">
    <property type="entry name" value="SERINE/THREONINE-PROTEIN KINASE IAL-RELATED"/>
    <property type="match status" value="1"/>
</dbReference>
<dbReference type="Pfam" id="PF00069">
    <property type="entry name" value="Pkinase"/>
    <property type="match status" value="1"/>
</dbReference>
<keyword evidence="5" id="KW-0067">ATP-binding</keyword>
<reference evidence="7 8" key="1">
    <citation type="journal article" date="2018" name="Nat. Ecol. Evol.">
        <title>Pezizomycetes genomes reveal the molecular basis of ectomycorrhizal truffle lifestyle.</title>
        <authorList>
            <person name="Murat C."/>
            <person name="Payen T."/>
            <person name="Noel B."/>
            <person name="Kuo A."/>
            <person name="Morin E."/>
            <person name="Chen J."/>
            <person name="Kohler A."/>
            <person name="Krizsan K."/>
            <person name="Balestrini R."/>
            <person name="Da Silva C."/>
            <person name="Montanini B."/>
            <person name="Hainaut M."/>
            <person name="Levati E."/>
            <person name="Barry K.W."/>
            <person name="Belfiori B."/>
            <person name="Cichocki N."/>
            <person name="Clum A."/>
            <person name="Dockter R.B."/>
            <person name="Fauchery L."/>
            <person name="Guy J."/>
            <person name="Iotti M."/>
            <person name="Le Tacon F."/>
            <person name="Lindquist E.A."/>
            <person name="Lipzen A."/>
            <person name="Malagnac F."/>
            <person name="Mello A."/>
            <person name="Molinier V."/>
            <person name="Miyauchi S."/>
            <person name="Poulain J."/>
            <person name="Riccioni C."/>
            <person name="Rubini A."/>
            <person name="Sitrit Y."/>
            <person name="Splivallo R."/>
            <person name="Traeger S."/>
            <person name="Wang M."/>
            <person name="Zifcakova L."/>
            <person name="Wipf D."/>
            <person name="Zambonelli A."/>
            <person name="Paolocci F."/>
            <person name="Nowrousian M."/>
            <person name="Ottonello S."/>
            <person name="Baldrian P."/>
            <person name="Spatafora J.W."/>
            <person name="Henrissat B."/>
            <person name="Nagy L.G."/>
            <person name="Aury J.M."/>
            <person name="Wincker P."/>
            <person name="Grigoriev I.V."/>
            <person name="Bonfante P."/>
            <person name="Martin F.M."/>
        </authorList>
    </citation>
    <scope>NUCLEOTIDE SEQUENCE [LARGE SCALE GENOMIC DNA]</scope>
    <source>
        <strain evidence="7 8">CCBAS932</strain>
    </source>
</reference>
<evidence type="ECO:0000313" key="8">
    <source>
        <dbReference type="Proteomes" id="UP000277580"/>
    </source>
</evidence>
<dbReference type="InParanoid" id="A0A3N4K7H8"/>
<dbReference type="GO" id="GO:0005524">
    <property type="term" value="F:ATP binding"/>
    <property type="evidence" value="ECO:0007669"/>
    <property type="project" value="UniProtKB-KW"/>
</dbReference>
<evidence type="ECO:0000256" key="1">
    <source>
        <dbReference type="ARBA" id="ARBA00022527"/>
    </source>
</evidence>
<keyword evidence="8" id="KW-1185">Reference proteome</keyword>
<dbReference type="OrthoDB" id="10252171at2759"/>
<sequence length="154" mass="16719">MVGTGNYMAPEVLGLSTYRKAGRSYTQAVDMWAMGVLTHELYTGTIPFSEAGYGSGVESGDEETPGNFHNYSTNNGDSTYYSANTSFNVRLNSPELVEYCKKEGGTVFPVAALTEANAPHSLLDFIESLLYPDPLNRLPASRALEHPWIIGAKA</sequence>
<dbReference type="InterPro" id="IPR011009">
    <property type="entry name" value="Kinase-like_dom_sf"/>
</dbReference>
<accession>A0A3N4K7H8</accession>
<dbReference type="AlphaFoldDB" id="A0A3N4K7H8"/>
<gene>
    <name evidence="7" type="ORF">P167DRAFT_540761</name>
</gene>
<evidence type="ECO:0000256" key="4">
    <source>
        <dbReference type="ARBA" id="ARBA00022777"/>
    </source>
</evidence>
<evidence type="ECO:0000256" key="5">
    <source>
        <dbReference type="ARBA" id="ARBA00022840"/>
    </source>
</evidence>
<organism evidence="7 8">
    <name type="scientific">Morchella conica CCBAS932</name>
    <dbReference type="NCBI Taxonomy" id="1392247"/>
    <lineage>
        <taxon>Eukaryota</taxon>
        <taxon>Fungi</taxon>
        <taxon>Dikarya</taxon>
        <taxon>Ascomycota</taxon>
        <taxon>Pezizomycotina</taxon>
        <taxon>Pezizomycetes</taxon>
        <taxon>Pezizales</taxon>
        <taxon>Morchellaceae</taxon>
        <taxon>Morchella</taxon>
    </lineage>
</organism>
<keyword evidence="1" id="KW-0723">Serine/threonine-protein kinase</keyword>
<dbReference type="PROSITE" id="PS50011">
    <property type="entry name" value="PROTEIN_KINASE_DOM"/>
    <property type="match status" value="1"/>
</dbReference>
<dbReference type="Proteomes" id="UP000277580">
    <property type="component" value="Unassembled WGS sequence"/>
</dbReference>
<evidence type="ECO:0000256" key="2">
    <source>
        <dbReference type="ARBA" id="ARBA00022679"/>
    </source>
</evidence>
<dbReference type="Gene3D" id="1.10.510.10">
    <property type="entry name" value="Transferase(Phosphotransferase) domain 1"/>
    <property type="match status" value="1"/>
</dbReference>
<protein>
    <submittedName>
        <fullName evidence="7">Pkinase-domain-containing protein</fullName>
    </submittedName>
</protein>
<keyword evidence="4 7" id="KW-0418">Kinase</keyword>
<keyword evidence="3" id="KW-0547">Nucleotide-binding</keyword>
<dbReference type="InterPro" id="IPR030616">
    <property type="entry name" value="Aur-like"/>
</dbReference>
<dbReference type="InterPro" id="IPR000719">
    <property type="entry name" value="Prot_kinase_dom"/>
</dbReference>
<evidence type="ECO:0000259" key="6">
    <source>
        <dbReference type="PROSITE" id="PS50011"/>
    </source>
</evidence>
<proteinExistence type="predicted"/>
<dbReference type="EMBL" id="ML119320">
    <property type="protein sequence ID" value="RPB06484.1"/>
    <property type="molecule type" value="Genomic_DNA"/>
</dbReference>
<evidence type="ECO:0000313" key="7">
    <source>
        <dbReference type="EMBL" id="RPB06484.1"/>
    </source>
</evidence>